<keyword evidence="3" id="KW-1185">Reference proteome</keyword>
<name>A0A8H6S4M4_9AGAR</name>
<evidence type="ECO:0000256" key="1">
    <source>
        <dbReference type="SAM" id="MobiDB-lite"/>
    </source>
</evidence>
<proteinExistence type="predicted"/>
<protein>
    <submittedName>
        <fullName evidence="2">Uncharacterized protein</fullName>
    </submittedName>
</protein>
<evidence type="ECO:0000313" key="2">
    <source>
        <dbReference type="EMBL" id="KAF7292140.1"/>
    </source>
</evidence>
<reference evidence="2" key="1">
    <citation type="submission" date="2020-05" db="EMBL/GenBank/DDBJ databases">
        <title>Mycena genomes resolve the evolution of fungal bioluminescence.</title>
        <authorList>
            <person name="Tsai I.J."/>
        </authorList>
    </citation>
    <scope>NUCLEOTIDE SEQUENCE</scope>
    <source>
        <strain evidence="2">171206Taipei</strain>
    </source>
</reference>
<comment type="caution">
    <text evidence="2">The sequence shown here is derived from an EMBL/GenBank/DDBJ whole genome shotgun (WGS) entry which is preliminary data.</text>
</comment>
<dbReference type="EMBL" id="JACAZF010000012">
    <property type="protein sequence ID" value="KAF7292140.1"/>
    <property type="molecule type" value="Genomic_DNA"/>
</dbReference>
<evidence type="ECO:0000313" key="3">
    <source>
        <dbReference type="Proteomes" id="UP000636479"/>
    </source>
</evidence>
<accession>A0A8H6S4M4</accession>
<sequence>MSHSPKRTTPVPLTSPEALQLRRVMTRFDGTGLNLEGEESPVETPDASNGHRRSLSSTIHDLAAKIVHVYGREDAQLDLEAQKYRWHYE</sequence>
<dbReference type="Proteomes" id="UP000636479">
    <property type="component" value="Unassembled WGS sequence"/>
</dbReference>
<dbReference type="AlphaFoldDB" id="A0A8H6S4M4"/>
<dbReference type="RefSeq" id="XP_037214867.1">
    <property type="nucleotide sequence ID" value="XM_037368899.1"/>
</dbReference>
<gene>
    <name evidence="2" type="ORF">MIND_01241000</name>
</gene>
<organism evidence="2 3">
    <name type="scientific">Mycena indigotica</name>
    <dbReference type="NCBI Taxonomy" id="2126181"/>
    <lineage>
        <taxon>Eukaryota</taxon>
        <taxon>Fungi</taxon>
        <taxon>Dikarya</taxon>
        <taxon>Basidiomycota</taxon>
        <taxon>Agaricomycotina</taxon>
        <taxon>Agaricomycetes</taxon>
        <taxon>Agaricomycetidae</taxon>
        <taxon>Agaricales</taxon>
        <taxon>Marasmiineae</taxon>
        <taxon>Mycenaceae</taxon>
        <taxon>Mycena</taxon>
    </lineage>
</organism>
<dbReference type="GeneID" id="59351415"/>
<feature type="region of interest" description="Disordered" evidence="1">
    <location>
        <begin position="32"/>
        <end position="54"/>
    </location>
</feature>